<dbReference type="PIRSF" id="PIRSF036402">
    <property type="entry name" value="Ureas_acces_UreE"/>
    <property type="match status" value="1"/>
</dbReference>
<dbReference type="CDD" id="cd00571">
    <property type="entry name" value="UreE"/>
    <property type="match status" value="1"/>
</dbReference>
<dbReference type="RefSeq" id="WP_218562928.1">
    <property type="nucleotide sequence ID" value="NZ_CP076643.1"/>
</dbReference>
<feature type="compositionally biased region" description="Basic residues" evidence="6">
    <location>
        <begin position="146"/>
        <end position="159"/>
    </location>
</feature>
<feature type="region of interest" description="Disordered" evidence="6">
    <location>
        <begin position="140"/>
        <end position="188"/>
    </location>
</feature>
<feature type="domain" description="UreE urease accessory N-terminal" evidence="7">
    <location>
        <begin position="1"/>
        <end position="69"/>
    </location>
</feature>
<dbReference type="GO" id="GO:0016151">
    <property type="term" value="F:nickel cation binding"/>
    <property type="evidence" value="ECO:0007669"/>
    <property type="project" value="UniProtKB-UniRule"/>
</dbReference>
<evidence type="ECO:0000256" key="3">
    <source>
        <dbReference type="ARBA" id="ARBA00022596"/>
    </source>
</evidence>
<feature type="compositionally biased region" description="Basic residues" evidence="6">
    <location>
        <begin position="169"/>
        <end position="178"/>
    </location>
</feature>
<gene>
    <name evidence="5 8" type="primary">ureE</name>
    <name evidence="8" type="ORF">KNV97_09060</name>
</gene>
<reference evidence="8" key="1">
    <citation type="submission" date="2021-06" db="EMBL/GenBank/DDBJ databases">
        <title>Vibrio nov. sp., novel gut bacterium isolated from Yellow Sea oyster.</title>
        <authorList>
            <person name="Muhammad N."/>
            <person name="Nguyen T.H."/>
            <person name="Lee Y.-J."/>
            <person name="Ko J."/>
            <person name="Kim S.-G."/>
        </authorList>
    </citation>
    <scope>NUCLEOTIDE SEQUENCE</scope>
    <source>
        <strain evidence="8">OG9-811</strain>
    </source>
</reference>
<proteinExistence type="inferred from homology"/>
<dbReference type="Pfam" id="PF05194">
    <property type="entry name" value="UreE_C"/>
    <property type="match status" value="1"/>
</dbReference>
<dbReference type="GO" id="GO:0006457">
    <property type="term" value="P:protein folding"/>
    <property type="evidence" value="ECO:0007669"/>
    <property type="project" value="InterPro"/>
</dbReference>
<dbReference type="Pfam" id="PF02814">
    <property type="entry name" value="UreE_N"/>
    <property type="match status" value="1"/>
</dbReference>
<dbReference type="NCBIfam" id="NF009751">
    <property type="entry name" value="PRK13261.1-1"/>
    <property type="match status" value="1"/>
</dbReference>
<evidence type="ECO:0000313" key="9">
    <source>
        <dbReference type="Proteomes" id="UP000694232"/>
    </source>
</evidence>
<protein>
    <recommendedName>
        <fullName evidence="5">Urease accessory protein UreE</fullName>
    </recommendedName>
</protein>
<evidence type="ECO:0000256" key="6">
    <source>
        <dbReference type="SAM" id="MobiDB-lite"/>
    </source>
</evidence>
<keyword evidence="3 5" id="KW-0533">Nickel</keyword>
<dbReference type="AlphaFoldDB" id="A0A975UDD8"/>
<comment type="similarity">
    <text evidence="5">Belongs to the UreE family.</text>
</comment>
<comment type="subcellular location">
    <subcellularLocation>
        <location evidence="1 5">Cytoplasm</location>
    </subcellularLocation>
</comment>
<dbReference type="GO" id="GO:0065003">
    <property type="term" value="P:protein-containing complex assembly"/>
    <property type="evidence" value="ECO:0007669"/>
    <property type="project" value="InterPro"/>
</dbReference>
<comment type="function">
    <text evidence="5">Involved in urease metallocenter assembly. Binds nickel. Probably functions as a nickel donor during metallocenter assembly.</text>
</comment>
<dbReference type="KEGG" id="vos:KNV97_09060"/>
<organism evidence="8 9">
    <name type="scientific">Vibrio ostreae</name>
    <dbReference type="NCBI Taxonomy" id="2841925"/>
    <lineage>
        <taxon>Bacteria</taxon>
        <taxon>Pseudomonadati</taxon>
        <taxon>Pseudomonadota</taxon>
        <taxon>Gammaproteobacteria</taxon>
        <taxon>Vibrionales</taxon>
        <taxon>Vibrionaceae</taxon>
        <taxon>Vibrio</taxon>
    </lineage>
</organism>
<dbReference type="InterPro" id="IPR007864">
    <property type="entry name" value="UreE_C_dom"/>
</dbReference>
<evidence type="ECO:0000256" key="4">
    <source>
        <dbReference type="ARBA" id="ARBA00023186"/>
    </source>
</evidence>
<dbReference type="HAMAP" id="MF_00822">
    <property type="entry name" value="UreE"/>
    <property type="match status" value="1"/>
</dbReference>
<name>A0A975UDD8_9VIBR</name>
<dbReference type="GO" id="GO:0051082">
    <property type="term" value="F:unfolded protein binding"/>
    <property type="evidence" value="ECO:0007669"/>
    <property type="project" value="UniProtKB-UniRule"/>
</dbReference>
<dbReference type="EMBL" id="CP076643">
    <property type="protein sequence ID" value="QXO18404.1"/>
    <property type="molecule type" value="Genomic_DNA"/>
</dbReference>
<feature type="compositionally biased region" description="Basic and acidic residues" evidence="6">
    <location>
        <begin position="179"/>
        <end position="188"/>
    </location>
</feature>
<evidence type="ECO:0000259" key="7">
    <source>
        <dbReference type="SMART" id="SM00988"/>
    </source>
</evidence>
<evidence type="ECO:0000256" key="1">
    <source>
        <dbReference type="ARBA" id="ARBA00004496"/>
    </source>
</evidence>
<keyword evidence="4 5" id="KW-0143">Chaperone</keyword>
<dbReference type="Proteomes" id="UP000694232">
    <property type="component" value="Chromosome 1"/>
</dbReference>
<dbReference type="SMART" id="SM00988">
    <property type="entry name" value="UreE_N"/>
    <property type="match status" value="1"/>
</dbReference>
<accession>A0A975UDD8</accession>
<dbReference type="GO" id="GO:0019627">
    <property type="term" value="P:urea metabolic process"/>
    <property type="evidence" value="ECO:0007669"/>
    <property type="project" value="InterPro"/>
</dbReference>
<dbReference type="InterPro" id="IPR012406">
    <property type="entry name" value="UreE"/>
</dbReference>
<keyword evidence="9" id="KW-1185">Reference proteome</keyword>
<keyword evidence="2 5" id="KW-0963">Cytoplasm</keyword>
<evidence type="ECO:0000256" key="5">
    <source>
        <dbReference type="HAMAP-Rule" id="MF_00822"/>
    </source>
</evidence>
<evidence type="ECO:0000256" key="2">
    <source>
        <dbReference type="ARBA" id="ARBA00022490"/>
    </source>
</evidence>
<dbReference type="InterPro" id="IPR004029">
    <property type="entry name" value="UreE_N"/>
</dbReference>
<sequence>MFRVIRRIADAEHQSPVQVADQVMLPFDVRQKGRFRTQSAQGHDVGVFLERGEVLQSGDHLLTECGQRFAVVAEQEAVIEASCSDWQVFARACYHMGNRHVPMQIGERWLRFQPDHVLQEMLELLGMACRAMTEEFSPENGAYHGRGGHTHGGHSHGHAHSHDHSLNPNHRHDHHHSHSDHQHEEHNH</sequence>
<dbReference type="GO" id="GO:0005737">
    <property type="term" value="C:cytoplasm"/>
    <property type="evidence" value="ECO:0007669"/>
    <property type="project" value="UniProtKB-SubCell"/>
</dbReference>
<evidence type="ECO:0000313" key="8">
    <source>
        <dbReference type="EMBL" id="QXO18404.1"/>
    </source>
</evidence>